<dbReference type="EMBL" id="BMEX01000001">
    <property type="protein sequence ID" value="GGA32408.1"/>
    <property type="molecule type" value="Genomic_DNA"/>
</dbReference>
<dbReference type="InterPro" id="IPR050553">
    <property type="entry name" value="Thioredoxin_ResA/DsbE_sf"/>
</dbReference>
<evidence type="ECO:0000256" key="1">
    <source>
        <dbReference type="ARBA" id="ARBA00023157"/>
    </source>
</evidence>
<name>A0ABQ1FXJ1_9BACL</name>
<accession>A0ABQ1FXJ1</accession>
<dbReference type="SUPFAM" id="SSF52833">
    <property type="entry name" value="Thioredoxin-like"/>
    <property type="match status" value="1"/>
</dbReference>
<dbReference type="PANTHER" id="PTHR42852:SF17">
    <property type="entry name" value="THIOREDOXIN-LIKE PROTEIN HI_1115"/>
    <property type="match status" value="1"/>
</dbReference>
<dbReference type="Gene3D" id="3.40.30.10">
    <property type="entry name" value="Glutaredoxin"/>
    <property type="match status" value="1"/>
</dbReference>
<evidence type="ECO:0000259" key="3">
    <source>
        <dbReference type="PROSITE" id="PS51352"/>
    </source>
</evidence>
<dbReference type="PROSITE" id="PS00194">
    <property type="entry name" value="THIOREDOXIN_1"/>
    <property type="match status" value="1"/>
</dbReference>
<proteinExistence type="predicted"/>
<dbReference type="PROSITE" id="PS51352">
    <property type="entry name" value="THIOREDOXIN_2"/>
    <property type="match status" value="1"/>
</dbReference>
<dbReference type="CDD" id="cd02966">
    <property type="entry name" value="TlpA_like_family"/>
    <property type="match status" value="1"/>
</dbReference>
<gene>
    <name evidence="4" type="ORF">GCM10007416_01220</name>
</gene>
<dbReference type="InterPro" id="IPR013766">
    <property type="entry name" value="Thioredoxin_domain"/>
</dbReference>
<dbReference type="InterPro" id="IPR036249">
    <property type="entry name" value="Thioredoxin-like_sf"/>
</dbReference>
<reference evidence="5" key="1">
    <citation type="journal article" date="2019" name="Int. J. Syst. Evol. Microbiol.">
        <title>The Global Catalogue of Microorganisms (GCM) 10K type strain sequencing project: providing services to taxonomists for standard genome sequencing and annotation.</title>
        <authorList>
            <consortium name="The Broad Institute Genomics Platform"/>
            <consortium name="The Broad Institute Genome Sequencing Center for Infectious Disease"/>
            <person name="Wu L."/>
            <person name="Ma J."/>
        </authorList>
    </citation>
    <scope>NUCLEOTIDE SEQUENCE [LARGE SCALE GENOMIC DNA]</scope>
    <source>
        <strain evidence="5">CGMCC 1.12404</strain>
    </source>
</reference>
<dbReference type="PANTHER" id="PTHR42852">
    <property type="entry name" value="THIOL:DISULFIDE INTERCHANGE PROTEIN DSBE"/>
    <property type="match status" value="1"/>
</dbReference>
<keyword evidence="1" id="KW-1015">Disulfide bond</keyword>
<dbReference type="InterPro" id="IPR017937">
    <property type="entry name" value="Thioredoxin_CS"/>
</dbReference>
<keyword evidence="5" id="KW-1185">Reference proteome</keyword>
<evidence type="ECO:0000313" key="4">
    <source>
        <dbReference type="EMBL" id="GGA32408.1"/>
    </source>
</evidence>
<sequence length="206" mass="23043">MGNRWRNILIGIVILAAVAGAVWTAMDKSEGEDKTATDSNEQGKAGVTKEEQSGDKRKAGGIREERAEEGFQAPDFTLNTLEGKKVTLSKNEGKPSLVNLWASWCPPCKVEMPHLQKAYEKYGDQVNFHMVNLTSLDNKDTMIDYIKDEKFTFPVLLDETGEVGEKYMAFSIPQTYIVDEKGQVIQKITGAMTEEQLEEIMKELTS</sequence>
<dbReference type="InterPro" id="IPR000866">
    <property type="entry name" value="AhpC/TSA"/>
</dbReference>
<protein>
    <submittedName>
        <fullName evidence="4">Thioredoxin</fullName>
    </submittedName>
</protein>
<dbReference type="RefSeq" id="WP_188428739.1">
    <property type="nucleotide sequence ID" value="NZ_BMEX01000001.1"/>
</dbReference>
<comment type="caution">
    <text evidence="4">The sequence shown here is derived from an EMBL/GenBank/DDBJ whole genome shotgun (WGS) entry which is preliminary data.</text>
</comment>
<organism evidence="4 5">
    <name type="scientific">Kroppenstedtia guangzhouensis</name>
    <dbReference type="NCBI Taxonomy" id="1274356"/>
    <lineage>
        <taxon>Bacteria</taxon>
        <taxon>Bacillati</taxon>
        <taxon>Bacillota</taxon>
        <taxon>Bacilli</taxon>
        <taxon>Bacillales</taxon>
        <taxon>Thermoactinomycetaceae</taxon>
        <taxon>Kroppenstedtia</taxon>
    </lineage>
</organism>
<evidence type="ECO:0000313" key="5">
    <source>
        <dbReference type="Proteomes" id="UP000617979"/>
    </source>
</evidence>
<feature type="region of interest" description="Disordered" evidence="2">
    <location>
        <begin position="28"/>
        <end position="66"/>
    </location>
</feature>
<feature type="domain" description="Thioredoxin" evidence="3">
    <location>
        <begin position="67"/>
        <end position="206"/>
    </location>
</feature>
<dbReference type="Proteomes" id="UP000617979">
    <property type="component" value="Unassembled WGS sequence"/>
</dbReference>
<dbReference type="Pfam" id="PF00578">
    <property type="entry name" value="AhpC-TSA"/>
    <property type="match status" value="1"/>
</dbReference>
<evidence type="ECO:0000256" key="2">
    <source>
        <dbReference type="SAM" id="MobiDB-lite"/>
    </source>
</evidence>
<feature type="compositionally biased region" description="Basic and acidic residues" evidence="2">
    <location>
        <begin position="47"/>
        <end position="66"/>
    </location>
</feature>